<dbReference type="AlphaFoldDB" id="A0A3E4QSJ2"/>
<sequence>MIKLFASDLDGTLLNATHMVDPVIVSALRTVTKSGAHFAVATGRTMRSPNDFGFHGVDIEAVCSNGSIILDRDGNTIYHSDVDKGVLEEMLRTFPQVCFECVGLDRTYVTGSPQDQLAGFVATGAIEKVKMAAMRIRRRQMQADCVHNQSVSDVLSHSICKINARVSDPSLDSELKDFLSGHADKVVNAPFSPVMFEITNVGVDKGAALAWLASYFGYSADEVAVYGDGGNDIAMLQRFTHAYATSNGSDAAKLAAGNVIGSCAFHAVPRHMVKTVREQGSVASSNADAGKGSGYVRIE</sequence>
<gene>
    <name evidence="1" type="ORF">DXC81_05975</name>
</gene>
<dbReference type="GO" id="GO:0016791">
    <property type="term" value="F:phosphatase activity"/>
    <property type="evidence" value="ECO:0007669"/>
    <property type="project" value="TreeGrafter"/>
</dbReference>
<organism evidence="1 2">
    <name type="scientific">Collinsella tanakaei</name>
    <dbReference type="NCBI Taxonomy" id="626935"/>
    <lineage>
        <taxon>Bacteria</taxon>
        <taxon>Bacillati</taxon>
        <taxon>Actinomycetota</taxon>
        <taxon>Coriobacteriia</taxon>
        <taxon>Coriobacteriales</taxon>
        <taxon>Coriobacteriaceae</taxon>
        <taxon>Collinsella</taxon>
    </lineage>
</organism>
<keyword evidence="1" id="KW-0378">Hydrolase</keyword>
<dbReference type="NCBIfam" id="TIGR01484">
    <property type="entry name" value="HAD-SF-IIB"/>
    <property type="match status" value="1"/>
</dbReference>
<dbReference type="Gene3D" id="3.40.50.1000">
    <property type="entry name" value="HAD superfamily/HAD-like"/>
    <property type="match status" value="1"/>
</dbReference>
<dbReference type="Gene3D" id="3.30.1240.10">
    <property type="match status" value="1"/>
</dbReference>
<dbReference type="RefSeq" id="WP_117679630.1">
    <property type="nucleotide sequence ID" value="NZ_CAJJKC010000001.1"/>
</dbReference>
<dbReference type="Pfam" id="PF08282">
    <property type="entry name" value="Hydrolase_3"/>
    <property type="match status" value="1"/>
</dbReference>
<dbReference type="InterPro" id="IPR006379">
    <property type="entry name" value="HAD-SF_hydro_IIB"/>
</dbReference>
<dbReference type="PROSITE" id="PS01228">
    <property type="entry name" value="COF_1"/>
    <property type="match status" value="1"/>
</dbReference>
<comment type="caution">
    <text evidence="1">The sequence shown here is derived from an EMBL/GenBank/DDBJ whole genome shotgun (WGS) entry which is preliminary data.</text>
</comment>
<dbReference type="EMBL" id="QSRJ01000006">
    <property type="protein sequence ID" value="RGL10132.1"/>
    <property type="molecule type" value="Genomic_DNA"/>
</dbReference>
<reference evidence="1 2" key="1">
    <citation type="submission" date="2018-08" db="EMBL/GenBank/DDBJ databases">
        <title>A genome reference for cultivated species of the human gut microbiota.</title>
        <authorList>
            <person name="Zou Y."/>
            <person name="Xue W."/>
            <person name="Luo G."/>
        </authorList>
    </citation>
    <scope>NUCLEOTIDE SEQUENCE [LARGE SCALE GENOMIC DNA]</scope>
    <source>
        <strain evidence="1 2">TF08-14</strain>
    </source>
</reference>
<dbReference type="PANTHER" id="PTHR10000:SF8">
    <property type="entry name" value="HAD SUPERFAMILY HYDROLASE-LIKE, TYPE 3"/>
    <property type="match status" value="1"/>
</dbReference>
<protein>
    <submittedName>
        <fullName evidence="1">HAD-IIB family hydrolase</fullName>
    </submittedName>
</protein>
<dbReference type="InterPro" id="IPR036412">
    <property type="entry name" value="HAD-like_sf"/>
</dbReference>
<proteinExistence type="predicted"/>
<dbReference type="SUPFAM" id="SSF56784">
    <property type="entry name" value="HAD-like"/>
    <property type="match status" value="1"/>
</dbReference>
<evidence type="ECO:0000313" key="1">
    <source>
        <dbReference type="EMBL" id="RGL10132.1"/>
    </source>
</evidence>
<accession>A0A3E4QSJ2</accession>
<dbReference type="Proteomes" id="UP000260943">
    <property type="component" value="Unassembled WGS sequence"/>
</dbReference>
<name>A0A3E4QSJ2_9ACTN</name>
<dbReference type="GO" id="GO:0000287">
    <property type="term" value="F:magnesium ion binding"/>
    <property type="evidence" value="ECO:0007669"/>
    <property type="project" value="TreeGrafter"/>
</dbReference>
<dbReference type="GO" id="GO:0005829">
    <property type="term" value="C:cytosol"/>
    <property type="evidence" value="ECO:0007669"/>
    <property type="project" value="TreeGrafter"/>
</dbReference>
<evidence type="ECO:0000313" key="2">
    <source>
        <dbReference type="Proteomes" id="UP000260943"/>
    </source>
</evidence>
<dbReference type="InterPro" id="IPR023214">
    <property type="entry name" value="HAD_sf"/>
</dbReference>
<dbReference type="PANTHER" id="PTHR10000">
    <property type="entry name" value="PHOSPHOSERINE PHOSPHATASE"/>
    <property type="match status" value="1"/>
</dbReference>